<evidence type="ECO:0000313" key="2">
    <source>
        <dbReference type="EMBL" id="MCP2368632.1"/>
    </source>
</evidence>
<keyword evidence="5" id="KW-1185">Reference proteome</keyword>
<organism evidence="3 4">
    <name type="scientific">Agromyces flavus</name>
    <dbReference type="NCBI Taxonomy" id="589382"/>
    <lineage>
        <taxon>Bacteria</taxon>
        <taxon>Bacillati</taxon>
        <taxon>Actinomycetota</taxon>
        <taxon>Actinomycetes</taxon>
        <taxon>Micrococcales</taxon>
        <taxon>Microbacteriaceae</taxon>
        <taxon>Agromyces</taxon>
    </lineage>
</organism>
<dbReference type="Proteomes" id="UP000893823">
    <property type="component" value="Unassembled WGS sequence"/>
</dbReference>
<feature type="compositionally biased region" description="Low complexity" evidence="1">
    <location>
        <begin position="132"/>
        <end position="149"/>
    </location>
</feature>
<dbReference type="InterPro" id="IPR011989">
    <property type="entry name" value="ARM-like"/>
</dbReference>
<dbReference type="Proteomes" id="UP000199482">
    <property type="component" value="Chromosome I"/>
</dbReference>
<evidence type="ECO:0000313" key="5">
    <source>
        <dbReference type="Proteomes" id="UP000893823"/>
    </source>
</evidence>
<evidence type="ECO:0008006" key="6">
    <source>
        <dbReference type="Google" id="ProtNLM"/>
    </source>
</evidence>
<accession>A0A1H1LVG5</accession>
<proteinExistence type="predicted"/>
<dbReference type="EMBL" id="SODL02000005">
    <property type="protein sequence ID" value="MCP2368632.1"/>
    <property type="molecule type" value="Genomic_DNA"/>
</dbReference>
<evidence type="ECO:0000313" key="4">
    <source>
        <dbReference type="Proteomes" id="UP000199482"/>
    </source>
</evidence>
<reference evidence="4" key="2">
    <citation type="submission" date="2016-10" db="EMBL/GenBank/DDBJ databases">
        <authorList>
            <person name="Varghese N."/>
            <person name="Submissions S."/>
        </authorList>
    </citation>
    <scope>NUCLEOTIDE SEQUENCE [LARGE SCALE GENOMIC DNA]</scope>
    <source>
        <strain evidence="4">CPCC 202695</strain>
    </source>
</reference>
<evidence type="ECO:0000313" key="3">
    <source>
        <dbReference type="EMBL" id="SDR78015.1"/>
    </source>
</evidence>
<dbReference type="RefSeq" id="WP_092668634.1">
    <property type="nucleotide sequence ID" value="NZ_BMDN01000005.1"/>
</dbReference>
<dbReference type="OrthoDB" id="979426at2"/>
<feature type="compositionally biased region" description="Gly residues" evidence="1">
    <location>
        <begin position="165"/>
        <end position="181"/>
    </location>
</feature>
<dbReference type="Gene3D" id="1.25.10.10">
    <property type="entry name" value="Leucine-rich Repeat Variant"/>
    <property type="match status" value="1"/>
</dbReference>
<dbReference type="SUPFAM" id="SSF48371">
    <property type="entry name" value="ARM repeat"/>
    <property type="match status" value="1"/>
</dbReference>
<gene>
    <name evidence="2" type="ORF">BCL57_002808</name>
    <name evidence="3" type="ORF">SAMN04489721_0261</name>
</gene>
<sequence>MAVTMKQVRAALDPEEPDYTEVVQLGPGALKHLQALIASDEPMIASKAAYAAGLFTGDEAREVVRSAAASDDPIVRVAAAASAANLPEEDASVVLAELVADPDEGVRKVARTAVPVNPSEELVARLEEVGTESANEGPEGAPEAPPTGGLMPGERPDTGAAGMPGERGGLMPGESGGMPGR</sequence>
<dbReference type="InterPro" id="IPR016024">
    <property type="entry name" value="ARM-type_fold"/>
</dbReference>
<dbReference type="EMBL" id="LT629755">
    <property type="protein sequence ID" value="SDR78015.1"/>
    <property type="molecule type" value="Genomic_DNA"/>
</dbReference>
<evidence type="ECO:0000256" key="1">
    <source>
        <dbReference type="SAM" id="MobiDB-lite"/>
    </source>
</evidence>
<dbReference type="STRING" id="589382.SAMN04489721_0261"/>
<reference evidence="3" key="1">
    <citation type="submission" date="2016-10" db="EMBL/GenBank/DDBJ databases">
        <authorList>
            <person name="de Groot N.N."/>
        </authorList>
    </citation>
    <scope>NUCLEOTIDE SEQUENCE [LARGE SCALE GENOMIC DNA]</scope>
    <source>
        <strain evidence="3">CPCC 202695</strain>
    </source>
</reference>
<protein>
    <recommendedName>
        <fullName evidence="6">HEAT repeat-containing protein</fullName>
    </recommendedName>
</protein>
<feature type="region of interest" description="Disordered" evidence="1">
    <location>
        <begin position="128"/>
        <end position="181"/>
    </location>
</feature>
<dbReference type="AlphaFoldDB" id="A0A1H1LVG5"/>
<name>A0A1H1LVG5_9MICO</name>
<reference evidence="2" key="3">
    <citation type="submission" date="2022-06" db="EMBL/GenBank/DDBJ databases">
        <title>Genomic Encyclopedia of Type Strains, Phase III (KMG-III): the genomes of soil and plant-associated and newly described type strains.</title>
        <authorList>
            <person name="Whitman W."/>
        </authorList>
    </citation>
    <scope>NUCLEOTIDE SEQUENCE</scope>
    <source>
        <strain evidence="2">CPCC 202695</strain>
    </source>
</reference>
<dbReference type="Pfam" id="PF13646">
    <property type="entry name" value="HEAT_2"/>
    <property type="match status" value="1"/>
</dbReference>